<dbReference type="Proteomes" id="UP000571950">
    <property type="component" value="Unassembled WGS sequence"/>
</dbReference>
<proteinExistence type="predicted"/>
<dbReference type="EMBL" id="JACIDT010000051">
    <property type="protein sequence ID" value="MBB3928942.1"/>
    <property type="molecule type" value="Genomic_DNA"/>
</dbReference>
<evidence type="ECO:0000313" key="2">
    <source>
        <dbReference type="Proteomes" id="UP000571950"/>
    </source>
</evidence>
<dbReference type="AlphaFoldDB" id="A0A7W6BSE7"/>
<name>A0A7W6BSE7_9SPHN</name>
<dbReference type="RefSeq" id="WP_188074066.1">
    <property type="nucleotide sequence ID" value="NZ_BSPS01000173.1"/>
</dbReference>
<sequence length="95" mass="10809">MEIYNPTQIIVHEKTHSRLVETLAIIAMGGGHDQIGLGYWLQKERMRIVVAPLRFDTIGEMGDLDPTVPSNRLLDDVVVEFASLKDAQRFMDQWA</sequence>
<protein>
    <submittedName>
        <fullName evidence="1">Uncharacterized protein</fullName>
    </submittedName>
</protein>
<comment type="caution">
    <text evidence="1">The sequence shown here is derived from an EMBL/GenBank/DDBJ whole genome shotgun (WGS) entry which is preliminary data.</text>
</comment>
<accession>A0A7W6BSE7</accession>
<evidence type="ECO:0000313" key="1">
    <source>
        <dbReference type="EMBL" id="MBB3928942.1"/>
    </source>
</evidence>
<organism evidence="1 2">
    <name type="scientific">Sphingobium jiangsuense</name>
    <dbReference type="NCBI Taxonomy" id="870476"/>
    <lineage>
        <taxon>Bacteria</taxon>
        <taxon>Pseudomonadati</taxon>
        <taxon>Pseudomonadota</taxon>
        <taxon>Alphaproteobacteria</taxon>
        <taxon>Sphingomonadales</taxon>
        <taxon>Sphingomonadaceae</taxon>
        <taxon>Sphingobium</taxon>
    </lineage>
</organism>
<keyword evidence="2" id="KW-1185">Reference proteome</keyword>
<gene>
    <name evidence="1" type="ORF">GGR43_004693</name>
</gene>
<reference evidence="1 2" key="1">
    <citation type="submission" date="2020-08" db="EMBL/GenBank/DDBJ databases">
        <title>Genomic Encyclopedia of Type Strains, Phase IV (KMG-IV): sequencing the most valuable type-strain genomes for metagenomic binning, comparative biology and taxonomic classification.</title>
        <authorList>
            <person name="Goeker M."/>
        </authorList>
    </citation>
    <scope>NUCLEOTIDE SEQUENCE [LARGE SCALE GENOMIC DNA]</scope>
    <source>
        <strain evidence="1 2">DSM 26189</strain>
    </source>
</reference>